<evidence type="ECO:0000313" key="2">
    <source>
        <dbReference type="EMBL" id="KAG9333917.1"/>
    </source>
</evidence>
<accession>A0A8T2NBQ3</accession>
<feature type="domain" description="Immunoglobulin I-set" evidence="1">
    <location>
        <begin position="19"/>
        <end position="54"/>
    </location>
</feature>
<dbReference type="OrthoDB" id="10253954at2759"/>
<evidence type="ECO:0000313" key="3">
    <source>
        <dbReference type="Proteomes" id="UP000824540"/>
    </source>
</evidence>
<dbReference type="Pfam" id="PF07679">
    <property type="entry name" value="I-set"/>
    <property type="match status" value="1"/>
</dbReference>
<name>A0A8T2NBQ3_9TELE</name>
<keyword evidence="3" id="KW-1185">Reference proteome</keyword>
<organism evidence="2 3">
    <name type="scientific">Albula glossodonta</name>
    <name type="common">roundjaw bonefish</name>
    <dbReference type="NCBI Taxonomy" id="121402"/>
    <lineage>
        <taxon>Eukaryota</taxon>
        <taxon>Metazoa</taxon>
        <taxon>Chordata</taxon>
        <taxon>Craniata</taxon>
        <taxon>Vertebrata</taxon>
        <taxon>Euteleostomi</taxon>
        <taxon>Actinopterygii</taxon>
        <taxon>Neopterygii</taxon>
        <taxon>Teleostei</taxon>
        <taxon>Albuliformes</taxon>
        <taxon>Albulidae</taxon>
        <taxon>Albula</taxon>
    </lineage>
</organism>
<protein>
    <recommendedName>
        <fullName evidence="1">Immunoglobulin I-set domain-containing protein</fullName>
    </recommendedName>
</protein>
<dbReference type="AlphaFoldDB" id="A0A8T2NBQ3"/>
<dbReference type="Gene3D" id="2.60.40.10">
    <property type="entry name" value="Immunoglobulins"/>
    <property type="match status" value="1"/>
</dbReference>
<dbReference type="SUPFAM" id="SSF48726">
    <property type="entry name" value="Immunoglobulin"/>
    <property type="match status" value="1"/>
</dbReference>
<comment type="caution">
    <text evidence="2">The sequence shown here is derived from an EMBL/GenBank/DDBJ whole genome shotgun (WGS) entry which is preliminary data.</text>
</comment>
<dbReference type="InterPro" id="IPR013098">
    <property type="entry name" value="Ig_I-set"/>
</dbReference>
<dbReference type="InterPro" id="IPR013783">
    <property type="entry name" value="Ig-like_fold"/>
</dbReference>
<sequence>MLAEQAQPHTHMNSVSRAGAVPYSYEQRALQIENSEESDQGKYECVAMNSAGTRYSAPANLYVRGKTLPSVSPSPRHVWDEFPSSSLATASPRFTIPPPPPGHRCEFGVIVSLAAKEDDTAWFCYLLFNTGKFPIPPPLQSLSDPCPIYPPVI</sequence>
<gene>
    <name evidence="2" type="ORF">JZ751_009380</name>
</gene>
<dbReference type="Proteomes" id="UP000824540">
    <property type="component" value="Unassembled WGS sequence"/>
</dbReference>
<evidence type="ECO:0000259" key="1">
    <source>
        <dbReference type="Pfam" id="PF07679"/>
    </source>
</evidence>
<proteinExistence type="predicted"/>
<reference evidence="2" key="1">
    <citation type="thesis" date="2021" institute="BYU ScholarsArchive" country="Provo, UT, USA">
        <title>Applications of and Algorithms for Genome Assembly and Genomic Analyses with an Emphasis on Marine Teleosts.</title>
        <authorList>
            <person name="Pickett B.D."/>
        </authorList>
    </citation>
    <scope>NUCLEOTIDE SEQUENCE</scope>
    <source>
        <strain evidence="2">HI-2016</strain>
    </source>
</reference>
<dbReference type="EMBL" id="JAFBMS010000169">
    <property type="protein sequence ID" value="KAG9333917.1"/>
    <property type="molecule type" value="Genomic_DNA"/>
</dbReference>
<dbReference type="InterPro" id="IPR036179">
    <property type="entry name" value="Ig-like_dom_sf"/>
</dbReference>